<proteinExistence type="predicted"/>
<dbReference type="GO" id="GO:0016787">
    <property type="term" value="F:hydrolase activity"/>
    <property type="evidence" value="ECO:0007669"/>
    <property type="project" value="UniProtKB-KW"/>
</dbReference>
<organism evidence="1">
    <name type="scientific">Prunus dulcis</name>
    <name type="common">Almond</name>
    <name type="synonym">Amygdalus dulcis</name>
    <dbReference type="NCBI Taxonomy" id="3755"/>
    <lineage>
        <taxon>Eukaryota</taxon>
        <taxon>Viridiplantae</taxon>
        <taxon>Streptophyta</taxon>
        <taxon>Embryophyta</taxon>
        <taxon>Tracheophyta</taxon>
        <taxon>Spermatophyta</taxon>
        <taxon>Magnoliopsida</taxon>
        <taxon>eudicotyledons</taxon>
        <taxon>Gunneridae</taxon>
        <taxon>Pentapetalae</taxon>
        <taxon>rosids</taxon>
        <taxon>fabids</taxon>
        <taxon>Rosales</taxon>
        <taxon>Rosaceae</taxon>
        <taxon>Amygdaloideae</taxon>
        <taxon>Amygdaleae</taxon>
        <taxon>Prunus</taxon>
    </lineage>
</organism>
<reference evidence="1" key="1">
    <citation type="journal article" date="2019" name="Science">
        <title>Mutation of a bHLH transcription factor allowed almond domestication.</title>
        <authorList>
            <person name="Sanchez-Perez R."/>
            <person name="Pavan S."/>
            <person name="Mazzeo R."/>
            <person name="Moldovan C."/>
            <person name="Aiese Cigliano R."/>
            <person name="Del Cueto J."/>
            <person name="Ricciardi F."/>
            <person name="Lotti C."/>
            <person name="Ricciardi L."/>
            <person name="Dicenta F."/>
            <person name="Lopez-Marques R.L."/>
            <person name="Lindberg Moller B."/>
        </authorList>
    </citation>
    <scope>NUCLEOTIDE SEQUENCE</scope>
</reference>
<dbReference type="AlphaFoldDB" id="A0A4Y1S1Y8"/>
<protein>
    <submittedName>
        <fullName evidence="1">Alpha/beta-Hydrolases superfamily protein</fullName>
    </submittedName>
</protein>
<dbReference type="EMBL" id="AP019304">
    <property type="protein sequence ID" value="BBH10322.1"/>
    <property type="molecule type" value="Genomic_DNA"/>
</dbReference>
<accession>A0A4Y1S1Y8</accession>
<evidence type="ECO:0000313" key="1">
    <source>
        <dbReference type="EMBL" id="BBH10322.1"/>
    </source>
</evidence>
<gene>
    <name evidence="1" type="ORF">Prudu_023084</name>
</gene>
<name>A0A4Y1S1Y8_PRUDU</name>
<sequence length="40" mass="4897">MLWFQTSFMEIPTYRTMLRGLYQFGYSLMEQAKDLKMLNL</sequence>
<keyword evidence="1" id="KW-0378">Hydrolase</keyword>